<dbReference type="GO" id="GO:0006729">
    <property type="term" value="P:tetrahydrobiopterin biosynthetic process"/>
    <property type="evidence" value="ECO:0007669"/>
    <property type="project" value="InterPro"/>
</dbReference>
<dbReference type="EC" id="4.2.1.96" evidence="4"/>
<reference evidence="5 6" key="1">
    <citation type="submission" date="2016-06" db="EMBL/GenBank/DDBJ databases">
        <authorList>
            <person name="Kjaerup R.B."/>
            <person name="Dalgaard T.S."/>
            <person name="Juul-Madsen H.R."/>
        </authorList>
    </citation>
    <scope>NUCLEOTIDE SEQUENCE [LARGE SCALE GENOMIC DNA]</scope>
    <source>
        <strain evidence="5 6">CECT 8886</strain>
    </source>
</reference>
<dbReference type="CDD" id="cd00914">
    <property type="entry name" value="PCD_DCoH_subfamily_b"/>
    <property type="match status" value="1"/>
</dbReference>
<evidence type="ECO:0000256" key="1">
    <source>
        <dbReference type="ARBA" id="ARBA00001554"/>
    </source>
</evidence>
<dbReference type="AlphaFoldDB" id="A0A1A8T3E9"/>
<protein>
    <recommendedName>
        <fullName evidence="4">Putative pterin-4-alpha-carbinolamine dehydratase</fullName>
        <shortName evidence="4">PHS</shortName>
        <ecNumber evidence="4">4.2.1.96</ecNumber>
    </recommendedName>
    <alternativeName>
        <fullName evidence="4">4-alpha-hydroxy-tetrahydropterin dehydratase</fullName>
    </alternativeName>
    <alternativeName>
        <fullName evidence="4">Pterin carbinolamine dehydratase</fullName>
        <shortName evidence="4">PCD</shortName>
    </alternativeName>
</protein>
<dbReference type="SUPFAM" id="SSF55248">
    <property type="entry name" value="PCD-like"/>
    <property type="match status" value="1"/>
</dbReference>
<dbReference type="NCBIfam" id="NF002017">
    <property type="entry name" value="PRK00823.1-2"/>
    <property type="match status" value="1"/>
</dbReference>
<evidence type="ECO:0000256" key="2">
    <source>
        <dbReference type="ARBA" id="ARBA00006472"/>
    </source>
</evidence>
<evidence type="ECO:0000313" key="6">
    <source>
        <dbReference type="Proteomes" id="UP000092544"/>
    </source>
</evidence>
<dbReference type="InterPro" id="IPR001533">
    <property type="entry name" value="Pterin_deHydtase"/>
</dbReference>
<evidence type="ECO:0000256" key="3">
    <source>
        <dbReference type="ARBA" id="ARBA00023239"/>
    </source>
</evidence>
<dbReference type="InterPro" id="IPR036428">
    <property type="entry name" value="PCD_sf"/>
</dbReference>
<name>A0A1A8T3E9_9GAMM</name>
<dbReference type="EMBL" id="FLOB01000001">
    <property type="protein sequence ID" value="SBS26338.1"/>
    <property type="molecule type" value="Genomic_DNA"/>
</dbReference>
<dbReference type="Pfam" id="PF01329">
    <property type="entry name" value="Pterin_4a"/>
    <property type="match status" value="1"/>
</dbReference>
<proteinExistence type="inferred from homology"/>
<organism evidence="5 6">
    <name type="scientific">Marinomonas spartinae</name>
    <dbReference type="NCBI Taxonomy" id="1792290"/>
    <lineage>
        <taxon>Bacteria</taxon>
        <taxon>Pseudomonadati</taxon>
        <taxon>Pseudomonadota</taxon>
        <taxon>Gammaproteobacteria</taxon>
        <taxon>Oceanospirillales</taxon>
        <taxon>Oceanospirillaceae</taxon>
        <taxon>Marinomonas</taxon>
    </lineage>
</organism>
<keyword evidence="6" id="KW-1185">Reference proteome</keyword>
<dbReference type="OrthoDB" id="5294615at2"/>
<accession>A0A1A8T3E9</accession>
<comment type="similarity">
    <text evidence="2 4">Belongs to the pterin-4-alpha-carbinolamine dehydratase family.</text>
</comment>
<sequence length="104" mass="12191">MTLQKLNDNDVQQALHSLNEKSDSKWTLEDDKLSKTFKFKDFQQAFGFMTLCAIYAEKKDHHPEWFNVYNTVKIQLTTHDVGGLSEKDFDLASKMEYNASFFTR</sequence>
<dbReference type="GO" id="GO:0008124">
    <property type="term" value="F:4-alpha-hydroxytetrahydrobiopterin dehydratase activity"/>
    <property type="evidence" value="ECO:0007669"/>
    <property type="project" value="UniProtKB-UniRule"/>
</dbReference>
<gene>
    <name evidence="5" type="primary">phhB</name>
    <name evidence="5" type="ORF">MSP8886_00575</name>
</gene>
<evidence type="ECO:0000313" key="5">
    <source>
        <dbReference type="EMBL" id="SBS26338.1"/>
    </source>
</evidence>
<dbReference type="HAMAP" id="MF_00434">
    <property type="entry name" value="Pterin_4_alpha"/>
    <property type="match status" value="1"/>
</dbReference>
<evidence type="ECO:0000256" key="4">
    <source>
        <dbReference type="HAMAP-Rule" id="MF_00434"/>
    </source>
</evidence>
<dbReference type="PANTHER" id="PTHR12599:SF0">
    <property type="entry name" value="PTERIN-4-ALPHA-CARBINOLAMINE DEHYDRATASE"/>
    <property type="match status" value="1"/>
</dbReference>
<dbReference type="PANTHER" id="PTHR12599">
    <property type="entry name" value="PTERIN-4-ALPHA-CARBINOLAMINE DEHYDRATASE"/>
    <property type="match status" value="1"/>
</dbReference>
<keyword evidence="3 4" id="KW-0456">Lyase</keyword>
<dbReference type="NCBIfam" id="NF002018">
    <property type="entry name" value="PRK00823.1-3"/>
    <property type="match status" value="1"/>
</dbReference>
<dbReference type="Gene3D" id="3.30.1360.20">
    <property type="entry name" value="Transcriptional coactivator/pterin dehydratase"/>
    <property type="match status" value="1"/>
</dbReference>
<dbReference type="RefSeq" id="WP_067012463.1">
    <property type="nucleotide sequence ID" value="NZ_FLOB01000001.1"/>
</dbReference>
<dbReference type="STRING" id="1792290.MSP8886_00575"/>
<dbReference type="Proteomes" id="UP000092544">
    <property type="component" value="Unassembled WGS sequence"/>
</dbReference>
<comment type="catalytic activity">
    <reaction evidence="1 4">
        <text>(4aS,6R)-4a-hydroxy-L-erythro-5,6,7,8-tetrahydrobiopterin = (6R)-L-erythro-6,7-dihydrobiopterin + H2O</text>
        <dbReference type="Rhea" id="RHEA:11920"/>
        <dbReference type="ChEBI" id="CHEBI:15377"/>
        <dbReference type="ChEBI" id="CHEBI:15642"/>
        <dbReference type="ChEBI" id="CHEBI:43120"/>
        <dbReference type="EC" id="4.2.1.96"/>
    </reaction>
</comment>